<dbReference type="Proteomes" id="UP000050816">
    <property type="component" value="Unassembled WGS sequence"/>
</dbReference>
<dbReference type="Gene3D" id="3.40.30.10">
    <property type="entry name" value="Glutaredoxin"/>
    <property type="match status" value="1"/>
</dbReference>
<dbReference type="PROSITE" id="PS51353">
    <property type="entry name" value="ARSC"/>
    <property type="match status" value="1"/>
</dbReference>
<organism evidence="2 3">
    <name type="scientific">Limosilactobacillus ingluviei DSM 15946</name>
    <dbReference type="NCBI Taxonomy" id="1423760"/>
    <lineage>
        <taxon>Bacteria</taxon>
        <taxon>Bacillati</taxon>
        <taxon>Bacillota</taxon>
        <taxon>Bacilli</taxon>
        <taxon>Lactobacillales</taxon>
        <taxon>Lactobacillaceae</taxon>
        <taxon>Limosilactobacillus</taxon>
    </lineage>
</organism>
<evidence type="ECO:0000313" key="2">
    <source>
        <dbReference type="EMBL" id="KRL90533.1"/>
    </source>
</evidence>
<dbReference type="InterPro" id="IPR036249">
    <property type="entry name" value="Thioredoxin-like_sf"/>
</dbReference>
<dbReference type="PATRIC" id="fig|1423760.3.peg.1407"/>
<comment type="caution">
    <text evidence="2">The sequence shown here is derived from an EMBL/GenBank/DDBJ whole genome shotgun (WGS) entry which is preliminary data.</text>
</comment>
<sequence length="143" mass="16297">MVNLYFHTNDPSKRKAVNWLTAHGIEVKQRNLEKQPLTKREVRQLLALSINGTDDLISLRSRDTKALELDKKVVTIDELTAAIQVAPRILKNPVIFDRTKLVTGFDKEKMGIFIPQPQRRLELSRLLAKFAPSPQPKGQVKFG</sequence>
<dbReference type="AlphaFoldDB" id="A0A0R1UI48"/>
<dbReference type="Pfam" id="PF03960">
    <property type="entry name" value="ArsC"/>
    <property type="match status" value="1"/>
</dbReference>
<dbReference type="PANTHER" id="PTHR30041:SF7">
    <property type="entry name" value="GLOBAL TRANSCRIPTIONAL REGULATOR SPX"/>
    <property type="match status" value="1"/>
</dbReference>
<comment type="similarity">
    <text evidence="1">Belongs to the ArsC family.</text>
</comment>
<name>A0A0R1UI48_9LACO</name>
<gene>
    <name evidence="2" type="ORF">FC43_GL001338</name>
</gene>
<evidence type="ECO:0000313" key="3">
    <source>
        <dbReference type="Proteomes" id="UP000050816"/>
    </source>
</evidence>
<evidence type="ECO:0000256" key="1">
    <source>
        <dbReference type="PROSITE-ProRule" id="PRU01282"/>
    </source>
</evidence>
<dbReference type="EMBL" id="AZFK01000029">
    <property type="protein sequence ID" value="KRL90533.1"/>
    <property type="molecule type" value="Genomic_DNA"/>
</dbReference>
<accession>A0A0R1UI48</accession>
<reference evidence="2 3" key="1">
    <citation type="journal article" date="2015" name="Genome Announc.">
        <title>Expanding the biotechnology potential of lactobacilli through comparative genomics of 213 strains and associated genera.</title>
        <authorList>
            <person name="Sun Z."/>
            <person name="Harris H.M."/>
            <person name="McCann A."/>
            <person name="Guo C."/>
            <person name="Argimon S."/>
            <person name="Zhang W."/>
            <person name="Yang X."/>
            <person name="Jeffery I.B."/>
            <person name="Cooney J.C."/>
            <person name="Kagawa T.F."/>
            <person name="Liu W."/>
            <person name="Song Y."/>
            <person name="Salvetti E."/>
            <person name="Wrobel A."/>
            <person name="Rasinkangas P."/>
            <person name="Parkhill J."/>
            <person name="Rea M.C."/>
            <person name="O'Sullivan O."/>
            <person name="Ritari J."/>
            <person name="Douillard F.P."/>
            <person name="Paul Ross R."/>
            <person name="Yang R."/>
            <person name="Briner A.E."/>
            <person name="Felis G.E."/>
            <person name="de Vos W.M."/>
            <person name="Barrangou R."/>
            <person name="Klaenhammer T.R."/>
            <person name="Caufield P.W."/>
            <person name="Cui Y."/>
            <person name="Zhang H."/>
            <person name="O'Toole P.W."/>
        </authorList>
    </citation>
    <scope>NUCLEOTIDE SEQUENCE [LARGE SCALE GENOMIC DNA]</scope>
    <source>
        <strain evidence="2 3">DSM 15946</strain>
    </source>
</reference>
<dbReference type="InterPro" id="IPR006660">
    <property type="entry name" value="Arsenate_reductase-like"/>
</dbReference>
<protein>
    <submittedName>
        <fullName evidence="2">Arsenate reductase</fullName>
    </submittedName>
</protein>
<proteinExistence type="inferred from homology"/>
<dbReference type="SUPFAM" id="SSF52833">
    <property type="entry name" value="Thioredoxin-like"/>
    <property type="match status" value="1"/>
</dbReference>
<dbReference type="PANTHER" id="PTHR30041">
    <property type="entry name" value="ARSENATE REDUCTASE"/>
    <property type="match status" value="1"/>
</dbReference>
<dbReference type="RefSeq" id="WP_056954471.1">
    <property type="nucleotide sequence ID" value="NZ_AZFK01000029.1"/>
</dbReference>